<reference evidence="3 4" key="1">
    <citation type="submission" date="2020-06" db="EMBL/GenBank/DDBJ databases">
        <title>High-quality draft genome of sulfate reducer Desulfobacter latus type strain AcrS2 isolated from marine sediment.</title>
        <authorList>
            <person name="Hoppe M."/>
            <person name="Larsen C.K."/>
            <person name="Marshall I.P.G."/>
            <person name="Schramm A."/>
            <person name="Marietou A.G."/>
        </authorList>
    </citation>
    <scope>NUCLEOTIDE SEQUENCE [LARGE SCALE GENOMIC DNA]</scope>
    <source>
        <strain evidence="3 4">AcRS2</strain>
    </source>
</reference>
<dbReference type="AlphaFoldDB" id="A0A850TFM3"/>
<evidence type="ECO:0000313" key="3">
    <source>
        <dbReference type="EMBL" id="NWH06256.1"/>
    </source>
</evidence>
<accession>A0A850TFM3</accession>
<dbReference type="PANTHER" id="PTHR30388">
    <property type="entry name" value="ALDEHYDE OXIDOREDUCTASE MOLYBDENUM COFACTOR ASSEMBLY PROTEIN"/>
    <property type="match status" value="1"/>
</dbReference>
<dbReference type="SUPFAM" id="SSF51735">
    <property type="entry name" value="NAD(P)-binding Rossmann-fold domains"/>
    <property type="match status" value="1"/>
</dbReference>
<keyword evidence="4" id="KW-1185">Reference proteome</keyword>
<dbReference type="InterPro" id="IPR052698">
    <property type="entry name" value="MoCofactor_Util/Proc"/>
</dbReference>
<feature type="domain" description="XdhC Rossmann" evidence="2">
    <location>
        <begin position="113"/>
        <end position="255"/>
    </location>
</feature>
<evidence type="ECO:0000259" key="1">
    <source>
        <dbReference type="Pfam" id="PF02625"/>
    </source>
</evidence>
<dbReference type="InterPro" id="IPR003777">
    <property type="entry name" value="XdhC_CoxI"/>
</dbReference>
<dbReference type="EMBL" id="JACADJ010000065">
    <property type="protein sequence ID" value="NWH06256.1"/>
    <property type="molecule type" value="Genomic_DNA"/>
</dbReference>
<protein>
    <submittedName>
        <fullName evidence="3">XdhC family protein</fullName>
    </submittedName>
</protein>
<gene>
    <name evidence="3" type="ORF">HXW94_14910</name>
</gene>
<dbReference type="Gene3D" id="3.40.50.720">
    <property type="entry name" value="NAD(P)-binding Rossmann-like Domain"/>
    <property type="match status" value="1"/>
</dbReference>
<proteinExistence type="predicted"/>
<comment type="caution">
    <text evidence="3">The sequence shown here is derived from an EMBL/GenBank/DDBJ whole genome shotgun (WGS) entry which is preliminary data.</text>
</comment>
<sequence>MTIDLFRKISEIISQGKACVLVTVAETQGSGPMTVGKKMLVQDDGSALGTVGGGALEYEAVKVSKQIFKDRQSRLVSYLLQEGAVKEGLKTVPMVCGGTATLFYEYLSGGEFVYIFGGGHVGRALTRQLGLLGYYTILVDDRESIFSDLPEAGQCIHESFHAYAAGAPIDESSYVIICTPSHANDYNVVRALLNRGVRPCYLGLLASSAKKADFLSRIEKEYGKDVDLSHLYSPVGLDIGGASPEEIALSVAAEISAFKYGKNEIRHMRDR</sequence>
<name>A0A850TFM3_9BACT</name>
<dbReference type="Pfam" id="PF02625">
    <property type="entry name" value="XdhC_CoxI"/>
    <property type="match status" value="1"/>
</dbReference>
<dbReference type="InterPro" id="IPR027051">
    <property type="entry name" value="XdhC_Rossmann_dom"/>
</dbReference>
<dbReference type="InterPro" id="IPR036291">
    <property type="entry name" value="NAD(P)-bd_dom_sf"/>
</dbReference>
<dbReference type="Pfam" id="PF13478">
    <property type="entry name" value="XdhC_C"/>
    <property type="match status" value="1"/>
</dbReference>
<feature type="domain" description="XdhC- CoxI" evidence="1">
    <location>
        <begin position="13"/>
        <end position="78"/>
    </location>
</feature>
<dbReference type="Proteomes" id="UP000553343">
    <property type="component" value="Unassembled WGS sequence"/>
</dbReference>
<dbReference type="RefSeq" id="WP_178367706.1">
    <property type="nucleotide sequence ID" value="NZ_JACADJ010000065.1"/>
</dbReference>
<evidence type="ECO:0000313" key="4">
    <source>
        <dbReference type="Proteomes" id="UP000553343"/>
    </source>
</evidence>
<dbReference type="PANTHER" id="PTHR30388:SF6">
    <property type="entry name" value="XANTHINE DEHYDROGENASE SUBUNIT A-RELATED"/>
    <property type="match status" value="1"/>
</dbReference>
<organism evidence="3 4">
    <name type="scientific">Desulfobacter latus</name>
    <dbReference type="NCBI Taxonomy" id="2292"/>
    <lineage>
        <taxon>Bacteria</taxon>
        <taxon>Pseudomonadati</taxon>
        <taxon>Thermodesulfobacteriota</taxon>
        <taxon>Desulfobacteria</taxon>
        <taxon>Desulfobacterales</taxon>
        <taxon>Desulfobacteraceae</taxon>
        <taxon>Desulfobacter</taxon>
    </lineage>
</organism>
<evidence type="ECO:0000259" key="2">
    <source>
        <dbReference type="Pfam" id="PF13478"/>
    </source>
</evidence>